<dbReference type="PANTHER" id="PTHR34301:SF8">
    <property type="entry name" value="ATPASE DOMAIN-CONTAINING PROTEIN"/>
    <property type="match status" value="1"/>
</dbReference>
<keyword evidence="2" id="KW-0547">Nucleotide-binding</keyword>
<protein>
    <submittedName>
        <fullName evidence="2">ATP-binding protein</fullName>
    </submittedName>
</protein>
<sequence>MQPSPYTPGQIARQVPGRDEQLADIDEQISLMADLGEFIGRIRVDAAPRGMGKTSILSQVDQLAKGRGAVTVWAAGGAGDSLIGAIADRIDRQLRAWDGERPPKRSKHSKLRRILDRLTVKLIVGVPGVAQVEASVEPAGKSGTTTGAGNRPTDPTLEFEELITETVAAAQQEGHSGLVLLIDEIQSADPAGLSTLAHTWQNLQRRVGGPLRAAVFAAGTPDAEDALRKAATFSERFHYPVLGPLSDQAVRTALTAPARERGVSWQVDALDAAVRFAEGFPFTVQLVGDEAWRAAGRPAPGGTLTLDQVRTGIERAAEQLVRLHRTRWADATPAERKLLRAMARIAADTGSPSVARSDIAAALHTSSTSLSELRERLITKGVIRPTSRGRLGFTVNGFGDYVLQGNLDPDD</sequence>
<dbReference type="Pfam" id="PF13191">
    <property type="entry name" value="AAA_16"/>
    <property type="match status" value="1"/>
</dbReference>
<dbReference type="InterPro" id="IPR027417">
    <property type="entry name" value="P-loop_NTPase"/>
</dbReference>
<keyword evidence="2" id="KW-0067">ATP-binding</keyword>
<organism evidence="2 3">
    <name type="scientific">Nakamurella aerolata</name>
    <dbReference type="NCBI Taxonomy" id="1656892"/>
    <lineage>
        <taxon>Bacteria</taxon>
        <taxon>Bacillati</taxon>
        <taxon>Actinomycetota</taxon>
        <taxon>Actinomycetes</taxon>
        <taxon>Nakamurellales</taxon>
        <taxon>Nakamurellaceae</taxon>
        <taxon>Nakamurella</taxon>
    </lineage>
</organism>
<feature type="domain" description="Orc1-like AAA ATPase" evidence="1">
    <location>
        <begin position="15"/>
        <end position="205"/>
    </location>
</feature>
<dbReference type="AlphaFoldDB" id="A0A849AEE9"/>
<name>A0A849AEE9_9ACTN</name>
<accession>A0A849AEE9</accession>
<dbReference type="Gene3D" id="3.40.50.300">
    <property type="entry name" value="P-loop containing nucleotide triphosphate hydrolases"/>
    <property type="match status" value="1"/>
</dbReference>
<comment type="caution">
    <text evidence="2">The sequence shown here is derived from an EMBL/GenBank/DDBJ whole genome shotgun (WGS) entry which is preliminary data.</text>
</comment>
<evidence type="ECO:0000313" key="2">
    <source>
        <dbReference type="EMBL" id="NNG35232.1"/>
    </source>
</evidence>
<keyword evidence="3" id="KW-1185">Reference proteome</keyword>
<dbReference type="Proteomes" id="UP000562984">
    <property type="component" value="Unassembled WGS sequence"/>
</dbReference>
<dbReference type="InterPro" id="IPR041664">
    <property type="entry name" value="AAA_16"/>
</dbReference>
<dbReference type="EMBL" id="JABEND010000002">
    <property type="protein sequence ID" value="NNG35232.1"/>
    <property type="molecule type" value="Genomic_DNA"/>
</dbReference>
<gene>
    <name evidence="2" type="ORF">HKD39_05795</name>
</gene>
<dbReference type="PANTHER" id="PTHR34301">
    <property type="entry name" value="DNA-BINDING PROTEIN-RELATED"/>
    <property type="match status" value="1"/>
</dbReference>
<dbReference type="GO" id="GO:0005524">
    <property type="term" value="F:ATP binding"/>
    <property type="evidence" value="ECO:0007669"/>
    <property type="project" value="UniProtKB-KW"/>
</dbReference>
<proteinExistence type="predicted"/>
<dbReference type="SUPFAM" id="SSF52540">
    <property type="entry name" value="P-loop containing nucleoside triphosphate hydrolases"/>
    <property type="match status" value="1"/>
</dbReference>
<reference evidence="2 3" key="1">
    <citation type="submission" date="2020-05" db="EMBL/GenBank/DDBJ databases">
        <title>Nakamurella sp. DB0629 isolated from air conditioner.</title>
        <authorList>
            <person name="Kim D.H."/>
            <person name="Kim D.-U."/>
        </authorList>
    </citation>
    <scope>NUCLEOTIDE SEQUENCE [LARGE SCALE GENOMIC DNA]</scope>
    <source>
        <strain evidence="2 3">DB0629</strain>
    </source>
</reference>
<evidence type="ECO:0000259" key="1">
    <source>
        <dbReference type="Pfam" id="PF13191"/>
    </source>
</evidence>
<dbReference type="RefSeq" id="WP_171198837.1">
    <property type="nucleotide sequence ID" value="NZ_JABEND010000002.1"/>
</dbReference>
<evidence type="ECO:0000313" key="3">
    <source>
        <dbReference type="Proteomes" id="UP000562984"/>
    </source>
</evidence>